<organism evidence="1 2">
    <name type="scientific">Pelobates cultripes</name>
    <name type="common">Western spadefoot toad</name>
    <dbReference type="NCBI Taxonomy" id="61616"/>
    <lineage>
        <taxon>Eukaryota</taxon>
        <taxon>Metazoa</taxon>
        <taxon>Chordata</taxon>
        <taxon>Craniata</taxon>
        <taxon>Vertebrata</taxon>
        <taxon>Euteleostomi</taxon>
        <taxon>Amphibia</taxon>
        <taxon>Batrachia</taxon>
        <taxon>Anura</taxon>
        <taxon>Pelobatoidea</taxon>
        <taxon>Pelobatidae</taxon>
        <taxon>Pelobates</taxon>
    </lineage>
</organism>
<dbReference type="AlphaFoldDB" id="A0AAD1W7I0"/>
<keyword evidence="2" id="KW-1185">Reference proteome</keyword>
<reference evidence="1" key="1">
    <citation type="submission" date="2022-03" db="EMBL/GenBank/DDBJ databases">
        <authorList>
            <person name="Alioto T."/>
            <person name="Alioto T."/>
            <person name="Gomez Garrido J."/>
        </authorList>
    </citation>
    <scope>NUCLEOTIDE SEQUENCE</scope>
</reference>
<gene>
    <name evidence="1" type="ORF">PECUL_23A057052</name>
</gene>
<evidence type="ECO:0000313" key="2">
    <source>
        <dbReference type="Proteomes" id="UP001295444"/>
    </source>
</evidence>
<protein>
    <submittedName>
        <fullName evidence="1">Uncharacterized protein</fullName>
    </submittedName>
</protein>
<sequence>MQSLAHMCPVTPPWTGGVYPSPLMESLPVMPGDWGADKQAEIPCSKLSNMADITCKASNSEIQPDILTRLDKIFIDFWKKLEHKLEQGQHQLALK</sequence>
<evidence type="ECO:0000313" key="1">
    <source>
        <dbReference type="EMBL" id="CAH2296995.1"/>
    </source>
</evidence>
<name>A0AAD1W7I0_PELCU</name>
<proteinExistence type="predicted"/>
<dbReference type="Proteomes" id="UP001295444">
    <property type="component" value="Chromosome 05"/>
</dbReference>
<accession>A0AAD1W7I0</accession>
<dbReference type="EMBL" id="OW240916">
    <property type="protein sequence ID" value="CAH2296995.1"/>
    <property type="molecule type" value="Genomic_DNA"/>
</dbReference>